<evidence type="ECO:0000313" key="6">
    <source>
        <dbReference type="Proteomes" id="UP000306509"/>
    </source>
</evidence>
<evidence type="ECO:0000256" key="3">
    <source>
        <dbReference type="ARBA" id="ARBA00023163"/>
    </source>
</evidence>
<keyword evidence="2" id="KW-0238">DNA-binding</keyword>
<dbReference type="EMBL" id="QGQD01000021">
    <property type="protein sequence ID" value="TLD02241.1"/>
    <property type="molecule type" value="Genomic_DNA"/>
</dbReference>
<name>A0A4U8QB44_9FIRM</name>
<dbReference type="SUPFAM" id="SSF46689">
    <property type="entry name" value="Homeodomain-like"/>
    <property type="match status" value="1"/>
</dbReference>
<dbReference type="SMART" id="SM00342">
    <property type="entry name" value="HTH_ARAC"/>
    <property type="match status" value="1"/>
</dbReference>
<dbReference type="RefSeq" id="WP_242858592.1">
    <property type="nucleotide sequence ID" value="NZ_JBHTNY010000028.1"/>
</dbReference>
<evidence type="ECO:0000313" key="5">
    <source>
        <dbReference type="EMBL" id="TLD02241.1"/>
    </source>
</evidence>
<evidence type="ECO:0000259" key="4">
    <source>
        <dbReference type="PROSITE" id="PS01124"/>
    </source>
</evidence>
<reference evidence="5 6" key="1">
    <citation type="journal article" date="2019" name="Anaerobe">
        <title>Detection of Robinsoniella peoriensis in multiple bone samples of a trauma patient.</title>
        <authorList>
            <person name="Schrottner P."/>
            <person name="Hartwich K."/>
            <person name="Bunk B."/>
            <person name="Schober I."/>
            <person name="Helbig S."/>
            <person name="Rudolph W.W."/>
            <person name="Gunzer F."/>
        </authorList>
    </citation>
    <scope>NUCLEOTIDE SEQUENCE [LARGE SCALE GENOMIC DNA]</scope>
    <source>
        <strain evidence="5 6">DSM 106044</strain>
    </source>
</reference>
<dbReference type="Proteomes" id="UP000306509">
    <property type="component" value="Unassembled WGS sequence"/>
</dbReference>
<comment type="caution">
    <text evidence="5">The sequence shown here is derived from an EMBL/GenBank/DDBJ whole genome shotgun (WGS) entry which is preliminary data.</text>
</comment>
<protein>
    <submittedName>
        <fullName evidence="5">Right origin-binding protein</fullName>
    </submittedName>
</protein>
<dbReference type="STRING" id="180332.GCA_000797495_05667"/>
<dbReference type="GO" id="GO:0043565">
    <property type="term" value="F:sequence-specific DNA binding"/>
    <property type="evidence" value="ECO:0007669"/>
    <property type="project" value="InterPro"/>
</dbReference>
<evidence type="ECO:0000256" key="2">
    <source>
        <dbReference type="ARBA" id="ARBA00023125"/>
    </source>
</evidence>
<proteinExistence type="predicted"/>
<dbReference type="InterPro" id="IPR009057">
    <property type="entry name" value="Homeodomain-like_sf"/>
</dbReference>
<dbReference type="PROSITE" id="PS01124">
    <property type="entry name" value="HTH_ARAC_FAMILY_2"/>
    <property type="match status" value="1"/>
</dbReference>
<evidence type="ECO:0000256" key="1">
    <source>
        <dbReference type="ARBA" id="ARBA00023015"/>
    </source>
</evidence>
<gene>
    <name evidence="5" type="primary">rob_1</name>
    <name evidence="5" type="ORF">DSM106044_00911</name>
</gene>
<keyword evidence="1" id="KW-0805">Transcription regulation</keyword>
<accession>A0A4U8QB44</accession>
<dbReference type="InterPro" id="IPR018060">
    <property type="entry name" value="HTH_AraC"/>
</dbReference>
<dbReference type="PANTHER" id="PTHR47504:SF5">
    <property type="entry name" value="RIGHT ORIGIN-BINDING PROTEIN"/>
    <property type="match status" value="1"/>
</dbReference>
<dbReference type="InterPro" id="IPR050959">
    <property type="entry name" value="MarA-like"/>
</dbReference>
<organism evidence="5 6">
    <name type="scientific">Robinsoniella peoriensis</name>
    <dbReference type="NCBI Taxonomy" id="180332"/>
    <lineage>
        <taxon>Bacteria</taxon>
        <taxon>Bacillati</taxon>
        <taxon>Bacillota</taxon>
        <taxon>Clostridia</taxon>
        <taxon>Lachnospirales</taxon>
        <taxon>Lachnospiraceae</taxon>
        <taxon>Robinsoniella</taxon>
    </lineage>
</organism>
<keyword evidence="3" id="KW-0804">Transcription</keyword>
<dbReference type="AlphaFoldDB" id="A0A4U8QB44"/>
<keyword evidence="6" id="KW-1185">Reference proteome</keyword>
<dbReference type="PANTHER" id="PTHR47504">
    <property type="entry name" value="RIGHT ORIGIN-BINDING PROTEIN"/>
    <property type="match status" value="1"/>
</dbReference>
<sequence length="303" mass="34694">MKQWDMEKVNAVQRMQDYIRDHVESEEFSFEEMYSCGGYSKRHGDRIFKEFIGKTPKEYVRAIRLSDSSLELLNSSQRILDIALNCSYQSHEGYVKAFWEAFHVTPSSYRNSPDPIPLFVQYPIRNYFTLINHKEDRSMCKEMKLCMITAVSRPKRKIILMRSATAVDYFSFCQEAGCDWEGLFNSIPEKYDLAAILELPAHLVKEGTSAVAAGVEVPYDYAGAIPNGCDVVELEPCEMLYFQSEPYEKEEDFCVAIDSVQYAIEKYNAKAYGYQLDSTLAPKFNYGANTVMGAKQAVPVCRL</sequence>
<dbReference type="Pfam" id="PF12833">
    <property type="entry name" value="HTH_18"/>
    <property type="match status" value="1"/>
</dbReference>
<dbReference type="Gene3D" id="1.10.10.60">
    <property type="entry name" value="Homeodomain-like"/>
    <property type="match status" value="2"/>
</dbReference>
<feature type="domain" description="HTH araC/xylS-type" evidence="4">
    <location>
        <begin position="13"/>
        <end position="112"/>
    </location>
</feature>
<dbReference type="GO" id="GO:0003700">
    <property type="term" value="F:DNA-binding transcription factor activity"/>
    <property type="evidence" value="ECO:0007669"/>
    <property type="project" value="InterPro"/>
</dbReference>